<feature type="compositionally biased region" description="Basic and acidic residues" evidence="1">
    <location>
        <begin position="62"/>
        <end position="73"/>
    </location>
</feature>
<evidence type="ECO:0000256" key="2">
    <source>
        <dbReference type="SAM" id="Phobius"/>
    </source>
</evidence>
<evidence type="ECO:0000313" key="5">
    <source>
        <dbReference type="Proteomes" id="UP000307087"/>
    </source>
</evidence>
<feature type="compositionally biased region" description="Basic and acidic residues" evidence="1">
    <location>
        <begin position="85"/>
        <end position="97"/>
    </location>
</feature>
<reference evidence="4 5" key="1">
    <citation type="journal article" date="2009" name="Int. J. Syst. Evol. Microbiol.">
        <title>Nocardioides caeni sp. nov., isolated from wastewater.</title>
        <authorList>
            <person name="Yoon J.H."/>
            <person name="Kang S.J."/>
            <person name="Park S."/>
            <person name="Kim W."/>
            <person name="Oh T.K."/>
        </authorList>
    </citation>
    <scope>NUCLEOTIDE SEQUENCE [LARGE SCALE GENOMIC DNA]</scope>
    <source>
        <strain evidence="4 5">DSM 23134</strain>
    </source>
</reference>
<feature type="transmembrane region" description="Helical" evidence="2">
    <location>
        <begin position="190"/>
        <end position="208"/>
    </location>
</feature>
<dbReference type="RefSeq" id="WP_136561024.1">
    <property type="nucleotide sequence ID" value="NZ_BAABLS010000002.1"/>
</dbReference>
<dbReference type="EMBL" id="STGW01000001">
    <property type="protein sequence ID" value="THV18309.1"/>
    <property type="molecule type" value="Genomic_DNA"/>
</dbReference>
<dbReference type="Proteomes" id="UP000307087">
    <property type="component" value="Unassembled WGS sequence"/>
</dbReference>
<keyword evidence="2" id="KW-1133">Transmembrane helix</keyword>
<proteinExistence type="predicted"/>
<evidence type="ECO:0000256" key="1">
    <source>
        <dbReference type="SAM" id="MobiDB-lite"/>
    </source>
</evidence>
<feature type="compositionally biased region" description="Acidic residues" evidence="1">
    <location>
        <begin position="105"/>
        <end position="115"/>
    </location>
</feature>
<protein>
    <recommendedName>
        <fullName evidence="6">LPXTG cell wall anchor domain-containing protein</fullName>
    </recommendedName>
</protein>
<keyword evidence="2" id="KW-0472">Membrane</keyword>
<gene>
    <name evidence="4" type="ORF">E9934_01350</name>
</gene>
<sequence length="215" mass="21943">MNAITRTAVRMIIATPLAIGAIGVGAGVAQAESITPGPGLVIVNPTPDPEPQPNPLPQGPGEIKDNGPVDPEPHPNPNPQPEGPGDIKDHDPVDPEPHPNPQPDGPDEITDGDGGEEPRPDDFTDGDGGQPEETPEETPEDTPADEQVANGGGLEPTDEAGGSGEVEAVSYEVPNRIDAGAGAEDGSMELAWLLAGGGIVTAAGAFAARRRLVRR</sequence>
<accession>A0A4S8NSN7</accession>
<feature type="signal peptide" evidence="3">
    <location>
        <begin position="1"/>
        <end position="31"/>
    </location>
</feature>
<keyword evidence="5" id="KW-1185">Reference proteome</keyword>
<feature type="chain" id="PRO_5020908051" description="LPXTG cell wall anchor domain-containing protein" evidence="3">
    <location>
        <begin position="32"/>
        <end position="215"/>
    </location>
</feature>
<comment type="caution">
    <text evidence="4">The sequence shown here is derived from an EMBL/GenBank/DDBJ whole genome shotgun (WGS) entry which is preliminary data.</text>
</comment>
<keyword evidence="2" id="KW-0812">Transmembrane</keyword>
<dbReference type="AlphaFoldDB" id="A0A4S8NSN7"/>
<keyword evidence="3" id="KW-0732">Signal</keyword>
<name>A0A4S8NSN7_9ACTN</name>
<organism evidence="4 5">
    <name type="scientific">Nocardioides caeni</name>
    <dbReference type="NCBI Taxonomy" id="574700"/>
    <lineage>
        <taxon>Bacteria</taxon>
        <taxon>Bacillati</taxon>
        <taxon>Actinomycetota</taxon>
        <taxon>Actinomycetes</taxon>
        <taxon>Propionibacteriales</taxon>
        <taxon>Nocardioidaceae</taxon>
        <taxon>Nocardioides</taxon>
    </lineage>
</organism>
<evidence type="ECO:0000256" key="3">
    <source>
        <dbReference type="SAM" id="SignalP"/>
    </source>
</evidence>
<dbReference type="OrthoDB" id="3747837at2"/>
<feature type="compositionally biased region" description="Pro residues" evidence="1">
    <location>
        <begin position="46"/>
        <end position="58"/>
    </location>
</feature>
<evidence type="ECO:0000313" key="4">
    <source>
        <dbReference type="EMBL" id="THV18309.1"/>
    </source>
</evidence>
<feature type="region of interest" description="Disordered" evidence="1">
    <location>
        <begin position="39"/>
        <end position="167"/>
    </location>
</feature>
<evidence type="ECO:0008006" key="6">
    <source>
        <dbReference type="Google" id="ProtNLM"/>
    </source>
</evidence>
<feature type="compositionally biased region" description="Acidic residues" evidence="1">
    <location>
        <begin position="133"/>
        <end position="144"/>
    </location>
</feature>